<dbReference type="GO" id="GO:0006508">
    <property type="term" value="P:proteolysis"/>
    <property type="evidence" value="ECO:0007669"/>
    <property type="project" value="UniProtKB-KW"/>
</dbReference>
<feature type="transmembrane region" description="Helical" evidence="9">
    <location>
        <begin position="101"/>
        <end position="120"/>
    </location>
</feature>
<keyword evidence="12" id="KW-0449">Lipoprotein</keyword>
<gene>
    <name evidence="9" type="primary">lspA</name>
    <name evidence="12" type="ORF">ATC1_13581</name>
</gene>
<feature type="region of interest" description="Disordered" evidence="11">
    <location>
        <begin position="196"/>
        <end position="243"/>
    </location>
</feature>
<evidence type="ECO:0000256" key="9">
    <source>
        <dbReference type="HAMAP-Rule" id="MF_00161"/>
    </source>
</evidence>
<dbReference type="OrthoDB" id="9810259at2"/>
<feature type="transmembrane region" description="Helical" evidence="9">
    <location>
        <begin position="165"/>
        <end position="186"/>
    </location>
</feature>
<keyword evidence="3 9" id="KW-0645">Protease</keyword>
<dbReference type="Proteomes" id="UP000053370">
    <property type="component" value="Unassembled WGS sequence"/>
</dbReference>
<accession>A0A0S7BJU2</accession>
<dbReference type="GO" id="GO:0005886">
    <property type="term" value="C:plasma membrane"/>
    <property type="evidence" value="ECO:0007669"/>
    <property type="project" value="UniProtKB-SubCell"/>
</dbReference>
<feature type="active site" evidence="9">
    <location>
        <position position="157"/>
    </location>
</feature>
<evidence type="ECO:0000256" key="6">
    <source>
        <dbReference type="ARBA" id="ARBA00022801"/>
    </source>
</evidence>
<evidence type="ECO:0000313" key="13">
    <source>
        <dbReference type="Proteomes" id="UP000053370"/>
    </source>
</evidence>
<evidence type="ECO:0000313" key="12">
    <source>
        <dbReference type="EMBL" id="GAP40604.1"/>
    </source>
</evidence>
<evidence type="ECO:0000256" key="1">
    <source>
        <dbReference type="ARBA" id="ARBA00006139"/>
    </source>
</evidence>
<dbReference type="EMBL" id="DF968181">
    <property type="protein sequence ID" value="GAP40604.1"/>
    <property type="molecule type" value="Genomic_DNA"/>
</dbReference>
<evidence type="ECO:0000256" key="2">
    <source>
        <dbReference type="ARBA" id="ARBA00022475"/>
    </source>
</evidence>
<comment type="subcellular location">
    <subcellularLocation>
        <location evidence="9">Cell membrane</location>
        <topology evidence="9">Multi-pass membrane protein</topology>
    </subcellularLocation>
</comment>
<comment type="similarity">
    <text evidence="1 9 10">Belongs to the peptidase A8 family.</text>
</comment>
<evidence type="ECO:0000256" key="3">
    <source>
        <dbReference type="ARBA" id="ARBA00022670"/>
    </source>
</evidence>
<evidence type="ECO:0000256" key="11">
    <source>
        <dbReference type="SAM" id="MobiDB-lite"/>
    </source>
</evidence>
<keyword evidence="13" id="KW-1185">Reference proteome</keyword>
<name>A0A0S7BJU2_9CHLR</name>
<dbReference type="EC" id="3.4.23.36" evidence="9"/>
<evidence type="ECO:0000256" key="8">
    <source>
        <dbReference type="ARBA" id="ARBA00023136"/>
    </source>
</evidence>
<dbReference type="PRINTS" id="PR00781">
    <property type="entry name" value="LIPOSIGPTASE"/>
</dbReference>
<keyword evidence="2 9" id="KW-1003">Cell membrane</keyword>
<feature type="compositionally biased region" description="Basic and acidic residues" evidence="11">
    <location>
        <begin position="231"/>
        <end position="243"/>
    </location>
</feature>
<dbReference type="AlphaFoldDB" id="A0A0S7BJU2"/>
<feature type="active site" evidence="9">
    <location>
        <position position="171"/>
    </location>
</feature>
<comment type="function">
    <text evidence="9">This protein specifically catalyzes the removal of signal peptides from prolipoproteins.</text>
</comment>
<dbReference type="HAMAP" id="MF_00161">
    <property type="entry name" value="LspA"/>
    <property type="match status" value="1"/>
</dbReference>
<keyword evidence="7 9" id="KW-1133">Transmembrane helix</keyword>
<keyword evidence="6 9" id="KW-0378">Hydrolase</keyword>
<keyword evidence="4 9" id="KW-0812">Transmembrane</keyword>
<evidence type="ECO:0000256" key="7">
    <source>
        <dbReference type="ARBA" id="ARBA00022989"/>
    </source>
</evidence>
<dbReference type="PANTHER" id="PTHR33695">
    <property type="entry name" value="LIPOPROTEIN SIGNAL PEPTIDASE"/>
    <property type="match status" value="1"/>
</dbReference>
<dbReference type="InterPro" id="IPR001872">
    <property type="entry name" value="Peptidase_A8"/>
</dbReference>
<evidence type="ECO:0000256" key="10">
    <source>
        <dbReference type="RuleBase" id="RU004181"/>
    </source>
</evidence>
<dbReference type="Pfam" id="PF01252">
    <property type="entry name" value="Peptidase_A8"/>
    <property type="match status" value="1"/>
</dbReference>
<protein>
    <recommendedName>
        <fullName evidence="9">Lipoprotein signal peptidase</fullName>
        <ecNumber evidence="9">3.4.23.36</ecNumber>
    </recommendedName>
    <alternativeName>
        <fullName evidence="9">Prolipoprotein signal peptidase</fullName>
    </alternativeName>
    <alternativeName>
        <fullName evidence="9">Signal peptidase II</fullName>
        <shortName evidence="9">SPase II</shortName>
    </alternativeName>
</protein>
<dbReference type="NCBIfam" id="TIGR00077">
    <property type="entry name" value="lspA"/>
    <property type="match status" value="1"/>
</dbReference>
<dbReference type="PANTHER" id="PTHR33695:SF1">
    <property type="entry name" value="LIPOPROTEIN SIGNAL PEPTIDASE"/>
    <property type="match status" value="1"/>
</dbReference>
<keyword evidence="5 9" id="KW-0064">Aspartyl protease</keyword>
<organism evidence="12">
    <name type="scientific">Flexilinea flocculi</name>
    <dbReference type="NCBI Taxonomy" id="1678840"/>
    <lineage>
        <taxon>Bacteria</taxon>
        <taxon>Bacillati</taxon>
        <taxon>Chloroflexota</taxon>
        <taxon>Anaerolineae</taxon>
        <taxon>Anaerolineales</taxon>
        <taxon>Anaerolineaceae</taxon>
        <taxon>Flexilinea</taxon>
    </lineage>
</organism>
<comment type="pathway">
    <text evidence="9">Protein modification; lipoprotein biosynthesis (signal peptide cleavage).</text>
</comment>
<feature type="transmembrane region" description="Helical" evidence="9">
    <location>
        <begin position="127"/>
        <end position="145"/>
    </location>
</feature>
<feature type="transmembrane region" description="Helical" evidence="9">
    <location>
        <begin position="40"/>
        <end position="62"/>
    </location>
</feature>
<sequence length="243" mass="27983">MNFKIYVDDDQRTVFMTIIKNRKGLDENQRRKPLSKKIKAYLEMFAISGIIVVLDQFTKYLVRTNLQLRETWMPWEWLEPYARIIHWKNTGVAFGLFQGRGWLFTLIGLMVVFVILVFFRKTIDSNFYWRLAIAAQLGGAIGNLIDRINPNVGYVVDFIWIGNFPVFNFADMGIVIGAIILIIGTWTADEEAKRTLQDHTAGNPSGNDPSRAENIAINDEITEDQFQNNSEDLKIPELPDFKS</sequence>
<feature type="compositionally biased region" description="Polar residues" evidence="11">
    <location>
        <begin position="198"/>
        <end position="208"/>
    </location>
</feature>
<dbReference type="UniPathway" id="UPA00665"/>
<evidence type="ECO:0000256" key="4">
    <source>
        <dbReference type="ARBA" id="ARBA00022692"/>
    </source>
</evidence>
<dbReference type="STRING" id="1678840.ATC1_13581"/>
<proteinExistence type="inferred from homology"/>
<keyword evidence="8 9" id="KW-0472">Membrane</keyword>
<reference evidence="12" key="1">
    <citation type="journal article" date="2015" name="Genome Announc.">
        <title>Draft Genome Sequence of Anaerolineae Strain TC1, a Novel Isolate from a Methanogenic Wastewater Treatment System.</title>
        <authorList>
            <person name="Matsuura N."/>
            <person name="Tourlousse D.M."/>
            <person name="Sun L."/>
            <person name="Toyonaga M."/>
            <person name="Kuroda K."/>
            <person name="Ohashi A."/>
            <person name="Cruz R."/>
            <person name="Yamaguchi T."/>
            <person name="Sekiguchi Y."/>
        </authorList>
    </citation>
    <scope>NUCLEOTIDE SEQUENCE [LARGE SCALE GENOMIC DNA]</scope>
    <source>
        <strain evidence="12">TC1</strain>
    </source>
</reference>
<dbReference type="PATRIC" id="fig|1678840.3.peg.1898"/>
<evidence type="ECO:0000256" key="5">
    <source>
        <dbReference type="ARBA" id="ARBA00022750"/>
    </source>
</evidence>
<comment type="catalytic activity">
    <reaction evidence="9">
        <text>Release of signal peptides from bacterial membrane prolipoproteins. Hydrolyzes -Xaa-Yaa-Zaa-|-(S,diacylglyceryl)Cys-, in which Xaa is hydrophobic (preferably Leu), and Yaa (Ala or Ser) and Zaa (Gly or Ala) have small, neutral side chains.</text>
        <dbReference type="EC" id="3.4.23.36"/>
    </reaction>
</comment>
<dbReference type="GO" id="GO:0004190">
    <property type="term" value="F:aspartic-type endopeptidase activity"/>
    <property type="evidence" value="ECO:0007669"/>
    <property type="project" value="UniProtKB-UniRule"/>
</dbReference>